<evidence type="ECO:0000313" key="3">
    <source>
        <dbReference type="Proteomes" id="UP000463983"/>
    </source>
</evidence>
<name>A0A857N6L5_9BACT</name>
<dbReference type="Proteomes" id="UP000463983">
    <property type="component" value="Chromosome"/>
</dbReference>
<dbReference type="InterPro" id="IPR025306">
    <property type="entry name" value="Zn-bnd_dom_prob"/>
</dbReference>
<organism evidence="2 3">
    <name type="scientific">Candidatus Chazhemtobacterium aquaticus</name>
    <dbReference type="NCBI Taxonomy" id="2715735"/>
    <lineage>
        <taxon>Bacteria</taxon>
        <taxon>Candidatus Chazhemtobacteraceae</taxon>
        <taxon>Candidatus Chazhemtobacterium</taxon>
    </lineage>
</organism>
<feature type="domain" description="Probable zinc-binding" evidence="1">
    <location>
        <begin position="3"/>
        <end position="46"/>
    </location>
</feature>
<accession>A0A857N6L5</accession>
<dbReference type="KEGG" id="caqa:MICH65_0012"/>
<evidence type="ECO:0000313" key="2">
    <source>
        <dbReference type="EMBL" id="QHO62993.1"/>
    </source>
</evidence>
<keyword evidence="3" id="KW-1185">Reference proteome</keyword>
<reference evidence="3" key="1">
    <citation type="journal article" date="2020" name="Microorganisms">
        <title>Complete Genome of a Member of a New Bacterial Lineage in the Microgenomates Group Reveals an Unusual Nucleotide Composition Disparity Between Two Strands of DNA and Limited Metabolic Potential.</title>
        <authorList>
            <person name="Kadnikov V.V."/>
            <person name="Mardanov A.V."/>
            <person name="Beletsky A.V."/>
            <person name="Karnachuk O.V."/>
            <person name="Ravin N.V."/>
        </authorList>
    </citation>
    <scope>NUCLEOTIDE SEQUENCE [LARGE SCALE GENOMIC DNA]</scope>
</reference>
<dbReference type="Pfam" id="PF13451">
    <property type="entry name" value="zf_Tbcl"/>
    <property type="match status" value="1"/>
</dbReference>
<dbReference type="RefSeq" id="WP_161931403.1">
    <property type="nucleotide sequence ID" value="NZ_CP047901.1"/>
</dbReference>
<evidence type="ECO:0000259" key="1">
    <source>
        <dbReference type="Pfam" id="PF13451"/>
    </source>
</evidence>
<gene>
    <name evidence="2" type="ORF">MICH65_0012</name>
</gene>
<dbReference type="EMBL" id="CP047901">
    <property type="protein sequence ID" value="QHO62993.1"/>
    <property type="molecule type" value="Genomic_DNA"/>
</dbReference>
<protein>
    <recommendedName>
        <fullName evidence="1">Probable zinc-binding domain-containing protein</fullName>
    </recommendedName>
</protein>
<proteinExistence type="predicted"/>
<dbReference type="AlphaFoldDB" id="A0A857N6L5"/>
<sequence>MPDLNLTCQNCSNIFVFSEGEQQFYAQKGLTPPKLCPICRSIKQSEQKHPPKPKS</sequence>